<protein>
    <recommendedName>
        <fullName evidence="3">DUF1837 domain-containing protein</fullName>
    </recommendedName>
</protein>
<name>A0ABN1FRT2_9HYPH</name>
<dbReference type="Proteomes" id="UP001424441">
    <property type="component" value="Unassembled WGS sequence"/>
</dbReference>
<gene>
    <name evidence="1" type="ORF">GCM10008943_09530</name>
</gene>
<proteinExistence type="predicted"/>
<evidence type="ECO:0000313" key="2">
    <source>
        <dbReference type="Proteomes" id="UP001424441"/>
    </source>
</evidence>
<evidence type="ECO:0008006" key="3">
    <source>
        <dbReference type="Google" id="ProtNLM"/>
    </source>
</evidence>
<evidence type="ECO:0000313" key="1">
    <source>
        <dbReference type="EMBL" id="GAA0596494.1"/>
    </source>
</evidence>
<dbReference type="EMBL" id="BAAADE010000001">
    <property type="protein sequence ID" value="GAA0596494.1"/>
    <property type="molecule type" value="Genomic_DNA"/>
</dbReference>
<comment type="caution">
    <text evidence="1">The sequence shown here is derived from an EMBL/GenBank/DDBJ whole genome shotgun (WGS) entry which is preliminary data.</text>
</comment>
<keyword evidence="2" id="KW-1185">Reference proteome</keyword>
<reference evidence="1 2" key="1">
    <citation type="journal article" date="2019" name="Int. J. Syst. Evol. Microbiol.">
        <title>The Global Catalogue of Microorganisms (GCM) 10K type strain sequencing project: providing services to taxonomists for standard genome sequencing and annotation.</title>
        <authorList>
            <consortium name="The Broad Institute Genomics Platform"/>
            <consortium name="The Broad Institute Genome Sequencing Center for Infectious Disease"/>
            <person name="Wu L."/>
            <person name="Ma J."/>
        </authorList>
    </citation>
    <scope>NUCLEOTIDE SEQUENCE [LARGE SCALE GENOMIC DNA]</scope>
    <source>
        <strain evidence="1 2">JCM 15115</strain>
    </source>
</reference>
<dbReference type="RefSeq" id="WP_343802061.1">
    <property type="nucleotide sequence ID" value="NZ_BAAADE010000001.1"/>
</dbReference>
<sequence length="185" mass="20361">MGEFVAFFVARNNAFPYTHVFALNVFSPLQNISSPGLDLTYAYFDGNDPRNDLVYLQEVKTTGGIDLGYADSLIGDYRKLFDEDPALTLSTRLQGVAGKLEYADNRPDLADRLRQLSETTASRCTRVNLVPTLVHERAGTAPVPKMIAVKAAITALGWAPGQIAPWSIAMKDLIDRLTRLSRGLN</sequence>
<accession>A0ABN1FRT2</accession>
<organism evidence="1 2">
    <name type="scientific">Paenochrobactrum glaciei</name>
    <dbReference type="NCBI Taxonomy" id="486407"/>
    <lineage>
        <taxon>Bacteria</taxon>
        <taxon>Pseudomonadati</taxon>
        <taxon>Pseudomonadota</taxon>
        <taxon>Alphaproteobacteria</taxon>
        <taxon>Hyphomicrobiales</taxon>
        <taxon>Brucellaceae</taxon>
        <taxon>Paenochrobactrum</taxon>
    </lineage>
</organism>